<dbReference type="AlphaFoldDB" id="A0A1W1YPN9"/>
<dbReference type="NCBIfam" id="NF041255">
    <property type="entry name" value="mycofact_MftM"/>
    <property type="match status" value="1"/>
</dbReference>
<evidence type="ECO:0000313" key="2">
    <source>
        <dbReference type="EMBL" id="SMC38137.1"/>
    </source>
</evidence>
<gene>
    <name evidence="2" type="ORF">SAMN06296429_102247</name>
</gene>
<dbReference type="SUPFAM" id="SSF53335">
    <property type="entry name" value="S-adenosyl-L-methionine-dependent methyltransferases"/>
    <property type="match status" value="1"/>
</dbReference>
<evidence type="ECO:0000259" key="1">
    <source>
        <dbReference type="Pfam" id="PF08241"/>
    </source>
</evidence>
<accession>A0A1W1YPN9</accession>
<protein>
    <submittedName>
        <fullName evidence="2">Methyltransferase domain-containing protein</fullName>
    </submittedName>
</protein>
<reference evidence="2 3" key="1">
    <citation type="submission" date="2017-04" db="EMBL/GenBank/DDBJ databases">
        <authorList>
            <person name="Afonso C.L."/>
            <person name="Miller P.J."/>
            <person name="Scott M.A."/>
            <person name="Spackman E."/>
            <person name="Goraichik I."/>
            <person name="Dimitrov K.M."/>
            <person name="Suarez D.L."/>
            <person name="Swayne D.E."/>
        </authorList>
    </citation>
    <scope>NUCLEOTIDE SEQUENCE [LARGE SCALE GENOMIC DNA]</scope>
    <source>
        <strain evidence="2 3">CGMCC 1.12511</strain>
    </source>
</reference>
<name>A0A1W1YPN9_9MICO</name>
<evidence type="ECO:0000313" key="3">
    <source>
        <dbReference type="Proteomes" id="UP000192634"/>
    </source>
</evidence>
<dbReference type="RefSeq" id="WP_084449791.1">
    <property type="nucleotide sequence ID" value="NZ_FWXN01000002.1"/>
</dbReference>
<dbReference type="GO" id="GO:0008757">
    <property type="term" value="F:S-adenosylmethionine-dependent methyltransferase activity"/>
    <property type="evidence" value="ECO:0007669"/>
    <property type="project" value="InterPro"/>
</dbReference>
<dbReference type="EMBL" id="FWXN01000002">
    <property type="protein sequence ID" value="SMC38137.1"/>
    <property type="molecule type" value="Genomic_DNA"/>
</dbReference>
<dbReference type="Pfam" id="PF08241">
    <property type="entry name" value="Methyltransf_11"/>
    <property type="match status" value="1"/>
</dbReference>
<dbReference type="InterPro" id="IPR013216">
    <property type="entry name" value="Methyltransf_11"/>
</dbReference>
<dbReference type="OrthoDB" id="3571292at2"/>
<dbReference type="Gene3D" id="3.40.50.150">
    <property type="entry name" value="Vaccinia Virus protein VP39"/>
    <property type="match status" value="1"/>
</dbReference>
<feature type="domain" description="Methyltransferase type 11" evidence="1">
    <location>
        <begin position="163"/>
        <end position="253"/>
    </location>
</feature>
<proteinExistence type="predicted"/>
<dbReference type="Proteomes" id="UP000192634">
    <property type="component" value="Unassembled WGS sequence"/>
</dbReference>
<dbReference type="InterPro" id="IPR029063">
    <property type="entry name" value="SAM-dependent_MTases_sf"/>
</dbReference>
<dbReference type="GO" id="GO:0032259">
    <property type="term" value="P:methylation"/>
    <property type="evidence" value="ECO:0007669"/>
    <property type="project" value="UniProtKB-KW"/>
</dbReference>
<organism evidence="2 3">
    <name type="scientific">Janibacter indicus</name>
    <dbReference type="NCBI Taxonomy" id="857417"/>
    <lineage>
        <taxon>Bacteria</taxon>
        <taxon>Bacillati</taxon>
        <taxon>Actinomycetota</taxon>
        <taxon>Actinomycetes</taxon>
        <taxon>Micrococcales</taxon>
        <taxon>Intrasporangiaceae</taxon>
        <taxon>Janibacter</taxon>
    </lineage>
</organism>
<keyword evidence="2" id="KW-0489">Methyltransferase</keyword>
<sequence length="305" mass="33106">MIPVVASAEPRPIDPLAPGRPAYVDDLVRVVRTDGELPRRTLRTVRTEHFDISHEGGRVAIAHRVPLEEVHAGLAELLSREIFGPGWLRGADVFERIMTGIVLTSADDPLSAWEHFYRTSLRTIEAATDLANSPSAGMHGAVAGYAPVYARAEEVLVGDSVVELGSCFGFFSLRQAGTREVTAIDVSAGSIRLLEQVSAQLGTPVGALTADAAHVPLPDGCADTVVALHLLEHLEPQHGWRVVTEAVRLARRRVVIAVPYEDEPEELWGHVRTLTREDLAAYGLRTGLPFAVEEHHGGWLVLDLA</sequence>
<keyword evidence="2" id="KW-0808">Transferase</keyword>